<gene>
    <name evidence="2" type="ORF">FHS68_004164</name>
</gene>
<dbReference type="InterPro" id="IPR007345">
    <property type="entry name" value="Polysacch_pyruvyl_Trfase"/>
</dbReference>
<organism evidence="2 3">
    <name type="scientific">Dyadobacter arcticus</name>
    <dbReference type="NCBI Taxonomy" id="1078754"/>
    <lineage>
        <taxon>Bacteria</taxon>
        <taxon>Pseudomonadati</taxon>
        <taxon>Bacteroidota</taxon>
        <taxon>Cytophagia</taxon>
        <taxon>Cytophagales</taxon>
        <taxon>Spirosomataceae</taxon>
        <taxon>Dyadobacter</taxon>
    </lineage>
</organism>
<sequence>MKNYIIELRGVEFHNKGAELMLHAILEKLRLELPEALFVMEKRGDASIANQRKVGIYTKLNMKKYGIDAAFWGNLVPSSMLKSIGFVLEKDINIVLDGSGFAFGDFWGADKAGTRLANHVERWSGEGKKIIMLSQAFGPFKEPLLRAKMATILNNTQLVFARDKYSYKYIRDIKAKQSHVYLRPDFTNLISGILPSNFDSAKCEFAIIPNNKLLESSTFKSRELYIEFLTTIISTIQKRGKNPFFLIHEGVKDLKIAEETNESLNEIIPVLTVENPLEVKGIIGNSVGVVTSRFHGLVSALSQGVPCLCVGWSHKYLALMEDYEYSEGLIDPRNNNEQLLSEKLDLLLNPVCHTRVHEKLKKASSEQKELAIDMWNIILKRIKD</sequence>
<protein>
    <submittedName>
        <fullName evidence="2">Colanic acid/amylovoran biosynthesis protein</fullName>
    </submittedName>
</protein>
<evidence type="ECO:0000313" key="3">
    <source>
        <dbReference type="Proteomes" id="UP001179181"/>
    </source>
</evidence>
<accession>A0ABX0UPR2</accession>
<keyword evidence="3" id="KW-1185">Reference proteome</keyword>
<feature type="domain" description="Polysaccharide pyruvyl transferase" evidence="1">
    <location>
        <begin position="15"/>
        <end position="314"/>
    </location>
</feature>
<dbReference type="PANTHER" id="PTHR36836">
    <property type="entry name" value="COLANIC ACID BIOSYNTHESIS PROTEIN WCAK"/>
    <property type="match status" value="1"/>
</dbReference>
<evidence type="ECO:0000259" key="1">
    <source>
        <dbReference type="Pfam" id="PF04230"/>
    </source>
</evidence>
<dbReference type="Proteomes" id="UP001179181">
    <property type="component" value="Unassembled WGS sequence"/>
</dbReference>
<dbReference type="Pfam" id="PF04230">
    <property type="entry name" value="PS_pyruv_trans"/>
    <property type="match status" value="1"/>
</dbReference>
<dbReference type="EMBL" id="JAASQJ010000004">
    <property type="protein sequence ID" value="NIJ54977.1"/>
    <property type="molecule type" value="Genomic_DNA"/>
</dbReference>
<evidence type="ECO:0000313" key="2">
    <source>
        <dbReference type="EMBL" id="NIJ54977.1"/>
    </source>
</evidence>
<dbReference type="PANTHER" id="PTHR36836:SF1">
    <property type="entry name" value="COLANIC ACID BIOSYNTHESIS PROTEIN WCAK"/>
    <property type="match status" value="1"/>
</dbReference>
<comment type="caution">
    <text evidence="2">The sequence shown here is derived from an EMBL/GenBank/DDBJ whole genome shotgun (WGS) entry which is preliminary data.</text>
</comment>
<reference evidence="2 3" key="1">
    <citation type="submission" date="2020-03" db="EMBL/GenBank/DDBJ databases">
        <title>Genomic Encyclopedia of Type Strains, Phase IV (KMG-IV): sequencing the most valuable type-strain genomes for metagenomic binning, comparative biology and taxonomic classification.</title>
        <authorList>
            <person name="Goeker M."/>
        </authorList>
    </citation>
    <scope>NUCLEOTIDE SEQUENCE [LARGE SCALE GENOMIC DNA]</scope>
    <source>
        <strain evidence="2 3">DSM 102865</strain>
    </source>
</reference>
<name>A0ABX0UPR2_9BACT</name>
<proteinExistence type="predicted"/>
<dbReference type="RefSeq" id="WP_167274111.1">
    <property type="nucleotide sequence ID" value="NZ_JAASQJ010000004.1"/>
</dbReference>